<feature type="region of interest" description="Disordered" evidence="1">
    <location>
        <begin position="64"/>
        <end position="83"/>
    </location>
</feature>
<dbReference type="Proteomes" id="UP000052232">
    <property type="component" value="Unassembled WGS sequence"/>
</dbReference>
<proteinExistence type="predicted"/>
<keyword evidence="2" id="KW-0812">Transmembrane</keyword>
<organism evidence="3 4">
    <name type="scientific">Sphingobium cupriresistens LL01</name>
    <dbReference type="NCBI Taxonomy" id="1420583"/>
    <lineage>
        <taxon>Bacteria</taxon>
        <taxon>Pseudomonadati</taxon>
        <taxon>Pseudomonadota</taxon>
        <taxon>Alphaproteobacteria</taxon>
        <taxon>Sphingomonadales</taxon>
        <taxon>Sphingomonadaceae</taxon>
        <taxon>Sphingobium</taxon>
    </lineage>
</organism>
<evidence type="ECO:0000256" key="2">
    <source>
        <dbReference type="SAM" id="Phobius"/>
    </source>
</evidence>
<keyword evidence="4" id="KW-1185">Reference proteome</keyword>
<dbReference type="PATRIC" id="fig|1420583.3.peg.1901"/>
<evidence type="ECO:0000313" key="3">
    <source>
        <dbReference type="EMBL" id="KMS58323.1"/>
    </source>
</evidence>
<keyword evidence="2" id="KW-1133">Transmembrane helix</keyword>
<comment type="caution">
    <text evidence="3">The sequence shown here is derived from an EMBL/GenBank/DDBJ whole genome shotgun (WGS) entry which is preliminary data.</text>
</comment>
<accession>A0A0J7Y4I0</accession>
<dbReference type="STRING" id="1420583.V473_09445"/>
<keyword evidence="2" id="KW-0472">Membrane</keyword>
<dbReference type="RefSeq" id="WP_066602866.1">
    <property type="nucleotide sequence ID" value="NZ_KQ130434.1"/>
</dbReference>
<sequence length="83" mass="8918">MKGLLSATPAPGPIRLLVGTQLMLLIQTLLVFEASENLPGGLQALLVMSGVLGLSALIVAMRGPAGEQTDEQGKEWWRRRHGR</sequence>
<protein>
    <submittedName>
        <fullName evidence="3">Uncharacterized protein</fullName>
    </submittedName>
</protein>
<name>A0A0J7Y4I0_9SPHN</name>
<evidence type="ECO:0000313" key="4">
    <source>
        <dbReference type="Proteomes" id="UP000052232"/>
    </source>
</evidence>
<feature type="transmembrane region" description="Helical" evidence="2">
    <location>
        <begin position="44"/>
        <end position="61"/>
    </location>
</feature>
<reference evidence="3 4" key="1">
    <citation type="journal article" date="2015" name="G3 (Bethesda)">
        <title>Insights into Ongoing Evolution of the Hexachlorocyclohexane Catabolic Pathway from Comparative Genomics of Ten Sphingomonadaceae Strains.</title>
        <authorList>
            <person name="Pearce S.L."/>
            <person name="Oakeshott J.G."/>
            <person name="Pandey G."/>
        </authorList>
    </citation>
    <scope>NUCLEOTIDE SEQUENCE [LARGE SCALE GENOMIC DNA]</scope>
    <source>
        <strain evidence="3 4">LL01</strain>
    </source>
</reference>
<feature type="transmembrane region" description="Helical" evidence="2">
    <location>
        <begin position="12"/>
        <end position="32"/>
    </location>
</feature>
<gene>
    <name evidence="3" type="ORF">V473_09445</name>
</gene>
<evidence type="ECO:0000256" key="1">
    <source>
        <dbReference type="SAM" id="MobiDB-lite"/>
    </source>
</evidence>
<dbReference type="AlphaFoldDB" id="A0A0J7Y4I0"/>
<dbReference type="EMBL" id="JACT01000001">
    <property type="protein sequence ID" value="KMS58323.1"/>
    <property type="molecule type" value="Genomic_DNA"/>
</dbReference>